<sequence>MTFDLLVTVFQKTLFHPFIAWLIPLCLVAQATPYSHPSFIITATYAAVLSSFVVLSYVNKRLAYGPPRNVDFKREVVVVAGGASGLGLAIAETYGMRGVSVAVLDIKDPGENSGYVRWDEFPSLEYYKCDMSSKSEVDKAAKKIVKDLGRPTIFVNCVATAINGLPLLFLSDKAIETTIKTNVLSHFHALKAFIPGMLSSRIGGTIVTVSSVLGHITAAGLSDYSASKAAVTAVHRTIDAEVRLLGASGRIKTILVETGQIATPLFEGLETPNSFWAPVLEPVQVAREIISMIDSGDGGVIRMPAYASLLGVYAMLPASIERFARYLSGVDSAVAKATISAAAENKEQAMPLSTSSSEDSDHDDSDN</sequence>
<evidence type="ECO:0008006" key="7">
    <source>
        <dbReference type="Google" id="ProtNLM"/>
    </source>
</evidence>
<dbReference type="GeneID" id="10032518"/>
<feature type="region of interest" description="Disordered" evidence="3">
    <location>
        <begin position="344"/>
        <end position="367"/>
    </location>
</feature>
<keyword evidence="2" id="KW-0560">Oxidoreductase</keyword>
<keyword evidence="4" id="KW-1133">Transmembrane helix</keyword>
<dbReference type="PANTHER" id="PTHR24322">
    <property type="entry name" value="PKSB"/>
    <property type="match status" value="1"/>
</dbReference>
<evidence type="ECO:0000256" key="4">
    <source>
        <dbReference type="SAM" id="Phobius"/>
    </source>
</evidence>
<dbReference type="SUPFAM" id="SSF51735">
    <property type="entry name" value="NAD(P)-binding Rossmann-fold domains"/>
    <property type="match status" value="1"/>
</dbReference>
<feature type="compositionally biased region" description="Acidic residues" evidence="3">
    <location>
        <begin position="358"/>
        <end position="367"/>
    </location>
</feature>
<dbReference type="EMBL" id="DS989822">
    <property type="protein sequence ID" value="EFQ98241.1"/>
    <property type="molecule type" value="Genomic_DNA"/>
</dbReference>
<evidence type="ECO:0000313" key="5">
    <source>
        <dbReference type="EMBL" id="EFQ98241.1"/>
    </source>
</evidence>
<feature type="transmembrane region" description="Helical" evidence="4">
    <location>
        <begin position="14"/>
        <end position="32"/>
    </location>
</feature>
<dbReference type="Gene3D" id="3.40.50.720">
    <property type="entry name" value="NAD(P)-binding Rossmann-like Domain"/>
    <property type="match status" value="1"/>
</dbReference>
<keyword evidence="4" id="KW-0472">Membrane</keyword>
<evidence type="ECO:0000313" key="6">
    <source>
        <dbReference type="Proteomes" id="UP000002669"/>
    </source>
</evidence>
<comment type="similarity">
    <text evidence="1">Belongs to the short-chain dehydrogenases/reductases (SDR) family.</text>
</comment>
<keyword evidence="4" id="KW-0812">Transmembrane</keyword>
<dbReference type="AlphaFoldDB" id="E5QZZ2"/>
<dbReference type="FunCoup" id="E5QZZ2">
    <property type="interactions" value="526"/>
</dbReference>
<dbReference type="VEuPathDB" id="FungiDB:MGYG_01276"/>
<proteinExistence type="inferred from homology"/>
<gene>
    <name evidence="5" type="ORF">MGYG_01276</name>
</gene>
<dbReference type="GO" id="GO:0016616">
    <property type="term" value="F:oxidoreductase activity, acting on the CH-OH group of donors, NAD or NADP as acceptor"/>
    <property type="evidence" value="ECO:0007669"/>
    <property type="project" value="TreeGrafter"/>
</dbReference>
<name>E5QZZ2_ARTGP</name>
<evidence type="ECO:0000256" key="3">
    <source>
        <dbReference type="SAM" id="MobiDB-lite"/>
    </source>
</evidence>
<dbReference type="InParanoid" id="E5QZZ2"/>
<dbReference type="PRINTS" id="PR00081">
    <property type="entry name" value="GDHRDH"/>
</dbReference>
<accession>E5QZZ2</accession>
<dbReference type="HOGENOM" id="CLU_010194_5_1_1"/>
<dbReference type="Pfam" id="PF00106">
    <property type="entry name" value="adh_short"/>
    <property type="match status" value="1"/>
</dbReference>
<keyword evidence="6" id="KW-1185">Reference proteome</keyword>
<dbReference type="PANTHER" id="PTHR24322:SF736">
    <property type="entry name" value="RETINOL DEHYDROGENASE 10"/>
    <property type="match status" value="1"/>
</dbReference>
<dbReference type="InterPro" id="IPR036291">
    <property type="entry name" value="NAD(P)-bd_dom_sf"/>
</dbReference>
<dbReference type="OrthoDB" id="5840532at2759"/>
<reference evidence="6" key="1">
    <citation type="journal article" date="2012" name="MBio">
        <title>Comparative genome analysis of Trichophyton rubrum and related dermatophytes reveals candidate genes involved in infection.</title>
        <authorList>
            <person name="Martinez D.A."/>
            <person name="Oliver B.G."/>
            <person name="Graeser Y."/>
            <person name="Goldberg J.M."/>
            <person name="Li W."/>
            <person name="Martinez-Rossi N.M."/>
            <person name="Monod M."/>
            <person name="Shelest E."/>
            <person name="Barton R.C."/>
            <person name="Birch E."/>
            <person name="Brakhage A.A."/>
            <person name="Chen Z."/>
            <person name="Gurr S.J."/>
            <person name="Heiman D."/>
            <person name="Heitman J."/>
            <person name="Kosti I."/>
            <person name="Rossi A."/>
            <person name="Saif S."/>
            <person name="Samalova M."/>
            <person name="Saunders C.W."/>
            <person name="Shea T."/>
            <person name="Summerbell R.C."/>
            <person name="Xu J."/>
            <person name="Young S."/>
            <person name="Zeng Q."/>
            <person name="Birren B.W."/>
            <person name="Cuomo C.A."/>
            <person name="White T.C."/>
        </authorList>
    </citation>
    <scope>NUCLEOTIDE SEQUENCE [LARGE SCALE GENOMIC DNA]</scope>
    <source>
        <strain evidence="6">ATCC MYA-4604 / CBS 118893</strain>
    </source>
</reference>
<dbReference type="eggNOG" id="KOG1201">
    <property type="taxonomic scope" value="Eukaryota"/>
</dbReference>
<evidence type="ECO:0000256" key="2">
    <source>
        <dbReference type="ARBA" id="ARBA00023002"/>
    </source>
</evidence>
<dbReference type="RefSeq" id="XP_003177193.1">
    <property type="nucleotide sequence ID" value="XM_003177145.1"/>
</dbReference>
<protein>
    <recommendedName>
        <fullName evidence="7">Epidermal retinal dehydrogenase 2</fullName>
    </recommendedName>
</protein>
<organism evidence="6">
    <name type="scientific">Arthroderma gypseum (strain ATCC MYA-4604 / CBS 118893)</name>
    <name type="common">Microsporum gypseum</name>
    <dbReference type="NCBI Taxonomy" id="535722"/>
    <lineage>
        <taxon>Eukaryota</taxon>
        <taxon>Fungi</taxon>
        <taxon>Dikarya</taxon>
        <taxon>Ascomycota</taxon>
        <taxon>Pezizomycotina</taxon>
        <taxon>Eurotiomycetes</taxon>
        <taxon>Eurotiomycetidae</taxon>
        <taxon>Onygenales</taxon>
        <taxon>Arthrodermataceae</taxon>
        <taxon>Nannizzia</taxon>
    </lineage>
</organism>
<dbReference type="STRING" id="535722.E5QZZ2"/>
<dbReference type="InterPro" id="IPR002347">
    <property type="entry name" value="SDR_fam"/>
</dbReference>
<feature type="transmembrane region" description="Helical" evidence="4">
    <location>
        <begin position="38"/>
        <end position="58"/>
    </location>
</feature>
<evidence type="ECO:0000256" key="1">
    <source>
        <dbReference type="ARBA" id="ARBA00006484"/>
    </source>
</evidence>
<dbReference type="OMA" id="NWYAVLP"/>
<dbReference type="Proteomes" id="UP000002669">
    <property type="component" value="Unassembled WGS sequence"/>
</dbReference>